<evidence type="ECO:0000313" key="1">
    <source>
        <dbReference type="EMBL" id="HEC68088.1"/>
    </source>
</evidence>
<dbReference type="InterPro" id="IPR019270">
    <property type="entry name" value="DUF2283"/>
</dbReference>
<dbReference type="PANTHER" id="PTHR37029">
    <property type="entry name" value="SSR1768 PROTEIN"/>
    <property type="match status" value="1"/>
</dbReference>
<sequence length="70" mass="7958">MRKIKYSKDVDILLIELSDKPIDYAEEQGRIIIHFSKDGEPVLIEILDAKEFVLSSIASVIQEKEVALTL</sequence>
<reference evidence="1" key="1">
    <citation type="journal article" date="2020" name="mSystems">
        <title>Genome- and Community-Level Interaction Insights into Carbon Utilization and Element Cycling Functions of Hydrothermarchaeota in Hydrothermal Sediment.</title>
        <authorList>
            <person name="Zhou Z."/>
            <person name="Liu Y."/>
            <person name="Xu W."/>
            <person name="Pan J."/>
            <person name="Luo Z.H."/>
            <person name="Li M."/>
        </authorList>
    </citation>
    <scope>NUCLEOTIDE SEQUENCE [LARGE SCALE GENOMIC DNA]</scope>
    <source>
        <strain evidence="1">HyVt-389</strain>
    </source>
</reference>
<gene>
    <name evidence="1" type="ORF">ENI35_04680</name>
</gene>
<comment type="caution">
    <text evidence="1">The sequence shown here is derived from an EMBL/GenBank/DDBJ whole genome shotgun (WGS) entry which is preliminary data.</text>
</comment>
<dbReference type="Proteomes" id="UP000885738">
    <property type="component" value="Unassembled WGS sequence"/>
</dbReference>
<dbReference type="Pfam" id="PF10049">
    <property type="entry name" value="DUF2283"/>
    <property type="match status" value="1"/>
</dbReference>
<dbReference type="AlphaFoldDB" id="A0A7C1VLI5"/>
<organism evidence="1">
    <name type="scientific">Desulfofervidus auxilii</name>
    <dbReference type="NCBI Taxonomy" id="1621989"/>
    <lineage>
        <taxon>Bacteria</taxon>
        <taxon>Pseudomonadati</taxon>
        <taxon>Thermodesulfobacteriota</taxon>
        <taxon>Candidatus Desulfofervidia</taxon>
        <taxon>Candidatus Desulfofervidales</taxon>
        <taxon>Candidatus Desulfofervidaceae</taxon>
        <taxon>Candidatus Desulfofervidus</taxon>
    </lineage>
</organism>
<proteinExistence type="predicted"/>
<name>A0A7C1VLI5_DESA2</name>
<accession>A0A7C1VLI5</accession>
<dbReference type="EMBL" id="DRIH01000160">
    <property type="protein sequence ID" value="HEC68088.1"/>
    <property type="molecule type" value="Genomic_DNA"/>
</dbReference>
<protein>
    <submittedName>
        <fullName evidence="1">DUF2283 domain-containing protein</fullName>
    </submittedName>
</protein>
<dbReference type="PANTHER" id="PTHR37029:SF1">
    <property type="entry name" value="SSR1768 PROTEIN"/>
    <property type="match status" value="1"/>
</dbReference>